<dbReference type="Proteomes" id="UP000239800">
    <property type="component" value="Unassembled WGS sequence"/>
</dbReference>
<evidence type="ECO:0000313" key="3">
    <source>
        <dbReference type="Proteomes" id="UP000239800"/>
    </source>
</evidence>
<protein>
    <recommendedName>
        <fullName evidence="1">Protein-glutamine gamma-glutamyltransferase-like C-terminal domain-containing protein</fullName>
    </recommendedName>
</protein>
<feature type="domain" description="Protein-glutamine gamma-glutamyltransferase-like C-terminal" evidence="1">
    <location>
        <begin position="7"/>
        <end position="70"/>
    </location>
</feature>
<dbReference type="AlphaFoldDB" id="A0A2S7KPV6"/>
<proteinExistence type="predicted"/>
<comment type="caution">
    <text evidence="2">The sequence shown here is derived from an EMBL/GenBank/DDBJ whole genome shotgun (WGS) entry which is preliminary data.</text>
</comment>
<organism evidence="2 3">
    <name type="scientific">Aureitalea marina</name>
    <dbReference type="NCBI Taxonomy" id="930804"/>
    <lineage>
        <taxon>Bacteria</taxon>
        <taxon>Pseudomonadati</taxon>
        <taxon>Bacteroidota</taxon>
        <taxon>Flavobacteriia</taxon>
        <taxon>Flavobacteriales</taxon>
        <taxon>Flavobacteriaceae</taxon>
        <taxon>Aureitalea</taxon>
    </lineage>
</organism>
<dbReference type="EMBL" id="MQUB01000001">
    <property type="protein sequence ID" value="PQB04651.1"/>
    <property type="molecule type" value="Genomic_DNA"/>
</dbReference>
<dbReference type="Pfam" id="PF13559">
    <property type="entry name" value="DUF4129"/>
    <property type="match status" value="1"/>
</dbReference>
<evidence type="ECO:0000313" key="2">
    <source>
        <dbReference type="EMBL" id="PQB04651.1"/>
    </source>
</evidence>
<accession>A0A2S7KPV6</accession>
<evidence type="ECO:0000259" key="1">
    <source>
        <dbReference type="Pfam" id="PF13559"/>
    </source>
</evidence>
<gene>
    <name evidence="2" type="ORF">BST85_06890</name>
</gene>
<dbReference type="InterPro" id="IPR025403">
    <property type="entry name" value="TgpA-like_C"/>
</dbReference>
<keyword evidence="3" id="KW-1185">Reference proteome</keyword>
<sequence length="85" mass="10417">MALRYYYLQILRGLGKVGWIKYESDKTNRDYSKELRPRTIHSRFDQATYWYEYIWYGGFLIDEGQFRQAEILFQDLNHQIESGHE</sequence>
<name>A0A2S7KPV6_9FLAO</name>
<reference evidence="2 3" key="1">
    <citation type="submission" date="2016-11" db="EMBL/GenBank/DDBJ databases">
        <title>Trade-off between light-utilization and light-protection in marine flavobacteria.</title>
        <authorList>
            <person name="Kumagai Y."/>
        </authorList>
    </citation>
    <scope>NUCLEOTIDE SEQUENCE [LARGE SCALE GENOMIC DNA]</scope>
    <source>
        <strain evidence="2 3">NBRC 107741</strain>
    </source>
</reference>